<sequence>MDHNPLKAKTVGGQFNGISCNIGPKGRNLGTREVPDVTPADTTGRESRATNLQRFCNRKKGLVDVDSSEKRFQYLRRIGYGEDWVGG</sequence>
<evidence type="ECO:0000256" key="1">
    <source>
        <dbReference type="SAM" id="MobiDB-lite"/>
    </source>
</evidence>
<accession>A0A8X6YL54</accession>
<protein>
    <submittedName>
        <fullName evidence="2">Uncharacterized protein</fullName>
    </submittedName>
</protein>
<name>A0A8X6YL54_9ARAC</name>
<evidence type="ECO:0000313" key="3">
    <source>
        <dbReference type="Proteomes" id="UP000886998"/>
    </source>
</evidence>
<reference evidence="2" key="1">
    <citation type="submission" date="2020-08" db="EMBL/GenBank/DDBJ databases">
        <title>Multicomponent nature underlies the extraordinary mechanical properties of spider dragline silk.</title>
        <authorList>
            <person name="Kono N."/>
            <person name="Nakamura H."/>
            <person name="Mori M."/>
            <person name="Yoshida Y."/>
            <person name="Ohtoshi R."/>
            <person name="Malay A.D."/>
            <person name="Moran D.A.P."/>
            <person name="Tomita M."/>
            <person name="Numata K."/>
            <person name="Arakawa K."/>
        </authorList>
    </citation>
    <scope>NUCLEOTIDE SEQUENCE</scope>
</reference>
<feature type="region of interest" description="Disordered" evidence="1">
    <location>
        <begin position="24"/>
        <end position="46"/>
    </location>
</feature>
<gene>
    <name evidence="2" type="ORF">TNIN_350501</name>
</gene>
<comment type="caution">
    <text evidence="2">The sequence shown here is derived from an EMBL/GenBank/DDBJ whole genome shotgun (WGS) entry which is preliminary data.</text>
</comment>
<dbReference type="Proteomes" id="UP000886998">
    <property type="component" value="Unassembled WGS sequence"/>
</dbReference>
<proteinExistence type="predicted"/>
<evidence type="ECO:0000313" key="2">
    <source>
        <dbReference type="EMBL" id="GFY74966.1"/>
    </source>
</evidence>
<organism evidence="2 3">
    <name type="scientific">Trichonephila inaurata madagascariensis</name>
    <dbReference type="NCBI Taxonomy" id="2747483"/>
    <lineage>
        <taxon>Eukaryota</taxon>
        <taxon>Metazoa</taxon>
        <taxon>Ecdysozoa</taxon>
        <taxon>Arthropoda</taxon>
        <taxon>Chelicerata</taxon>
        <taxon>Arachnida</taxon>
        <taxon>Araneae</taxon>
        <taxon>Araneomorphae</taxon>
        <taxon>Entelegynae</taxon>
        <taxon>Araneoidea</taxon>
        <taxon>Nephilidae</taxon>
        <taxon>Trichonephila</taxon>
        <taxon>Trichonephila inaurata</taxon>
    </lineage>
</organism>
<keyword evidence="3" id="KW-1185">Reference proteome</keyword>
<dbReference type="EMBL" id="BMAV01021049">
    <property type="protein sequence ID" value="GFY74966.1"/>
    <property type="molecule type" value="Genomic_DNA"/>
</dbReference>
<dbReference type="AlphaFoldDB" id="A0A8X6YL54"/>